<proteinExistence type="predicted"/>
<evidence type="ECO:0000313" key="2">
    <source>
        <dbReference type="WBParaSite" id="ES5_v2.g14589.t1"/>
    </source>
</evidence>
<name>A0AC34FBJ0_9BILA</name>
<evidence type="ECO:0000313" key="1">
    <source>
        <dbReference type="Proteomes" id="UP000887579"/>
    </source>
</evidence>
<sequence length="376" mass="42702">MELPALGRLATFGDIYDAKTNMDIKGELKLCILSGLIELQGSAKFIKNDRSTKKFIQCSYILKTFTRKESINLNSLIDICNLNGIGGTHMVVGIQYGGNGVVTLRYTSNEMKNSSDIQGALKGRLSHIIKGELDVAGNVRSAEMINDSDLQISVIADVNFEDGDQVNTIEGATKFMEKLSGRVTKYNDGKGVKVAYDLVPLEQIFNFLGKEIIEKQIYHGLEKNKILNISRKFTKLEEAKDAAFQHFLELEDGNSYFTEAQNKFIADEKTNIEILLSTVNDEMIKAMKYFHDNDSETANELLRKIEVQISQVKIYAQKFKNETEKLLKKYDFMKAAESNEVKYISKNRALEQLKVYGKKLYICLFFEKGEKKYFNL</sequence>
<dbReference type="Proteomes" id="UP000887579">
    <property type="component" value="Unplaced"/>
</dbReference>
<accession>A0AC34FBJ0</accession>
<protein>
    <submittedName>
        <fullName evidence="2">Uncharacterized protein</fullName>
    </submittedName>
</protein>
<dbReference type="WBParaSite" id="ES5_v2.g14589.t1">
    <property type="protein sequence ID" value="ES5_v2.g14589.t1"/>
    <property type="gene ID" value="ES5_v2.g14589"/>
</dbReference>
<reference evidence="2" key="1">
    <citation type="submission" date="2022-11" db="UniProtKB">
        <authorList>
            <consortium name="WormBaseParasite"/>
        </authorList>
    </citation>
    <scope>IDENTIFICATION</scope>
</reference>
<organism evidence="1 2">
    <name type="scientific">Panagrolaimus sp. ES5</name>
    <dbReference type="NCBI Taxonomy" id="591445"/>
    <lineage>
        <taxon>Eukaryota</taxon>
        <taxon>Metazoa</taxon>
        <taxon>Ecdysozoa</taxon>
        <taxon>Nematoda</taxon>
        <taxon>Chromadorea</taxon>
        <taxon>Rhabditida</taxon>
        <taxon>Tylenchina</taxon>
        <taxon>Panagrolaimomorpha</taxon>
        <taxon>Panagrolaimoidea</taxon>
        <taxon>Panagrolaimidae</taxon>
        <taxon>Panagrolaimus</taxon>
    </lineage>
</organism>